<dbReference type="InterPro" id="IPR036852">
    <property type="entry name" value="Peptidase_S8/S53_dom_sf"/>
</dbReference>
<evidence type="ECO:0000313" key="3">
    <source>
        <dbReference type="EMBL" id="KAI3863947.1"/>
    </source>
</evidence>
<gene>
    <name evidence="3" type="ORF">MKW98_031539</name>
</gene>
<comment type="similarity">
    <text evidence="1">Belongs to the peptidase S8 family.</text>
</comment>
<proteinExistence type="inferred from homology"/>
<dbReference type="InterPro" id="IPR045051">
    <property type="entry name" value="SBT"/>
</dbReference>
<evidence type="ECO:0000256" key="2">
    <source>
        <dbReference type="ARBA" id="ARBA00022729"/>
    </source>
</evidence>
<feature type="non-terminal residue" evidence="3">
    <location>
        <position position="1"/>
    </location>
</feature>
<sequence length="83" mass="9239">TITDNAGRPIMTENDAFASPHEMGAGKVNPNGALHPGLVYETNTTYYLKYLCYFGYQTKVVRSLFDPKFTCPTNSLEDLISDN</sequence>
<organism evidence="3 4">
    <name type="scientific">Papaver atlanticum</name>
    <dbReference type="NCBI Taxonomy" id="357466"/>
    <lineage>
        <taxon>Eukaryota</taxon>
        <taxon>Viridiplantae</taxon>
        <taxon>Streptophyta</taxon>
        <taxon>Embryophyta</taxon>
        <taxon>Tracheophyta</taxon>
        <taxon>Spermatophyta</taxon>
        <taxon>Magnoliopsida</taxon>
        <taxon>Ranunculales</taxon>
        <taxon>Papaveraceae</taxon>
        <taxon>Papaveroideae</taxon>
        <taxon>Papaver</taxon>
    </lineage>
</organism>
<keyword evidence="4" id="KW-1185">Reference proteome</keyword>
<dbReference type="AlphaFoldDB" id="A0AAD4X896"/>
<comment type="caution">
    <text evidence="3">The sequence shown here is derived from an EMBL/GenBank/DDBJ whole genome shotgun (WGS) entry which is preliminary data.</text>
</comment>
<dbReference type="Proteomes" id="UP001202328">
    <property type="component" value="Unassembled WGS sequence"/>
</dbReference>
<dbReference type="GO" id="GO:0006508">
    <property type="term" value="P:proteolysis"/>
    <property type="evidence" value="ECO:0007669"/>
    <property type="project" value="InterPro"/>
</dbReference>
<protein>
    <submittedName>
        <fullName evidence="3">Uncharacterized protein</fullName>
    </submittedName>
</protein>
<dbReference type="EMBL" id="JAJJMB010014022">
    <property type="protein sequence ID" value="KAI3863947.1"/>
    <property type="molecule type" value="Genomic_DNA"/>
</dbReference>
<dbReference type="PANTHER" id="PTHR10795">
    <property type="entry name" value="PROPROTEIN CONVERTASE SUBTILISIN/KEXIN"/>
    <property type="match status" value="1"/>
</dbReference>
<evidence type="ECO:0000256" key="1">
    <source>
        <dbReference type="ARBA" id="ARBA00011073"/>
    </source>
</evidence>
<keyword evidence="2" id="KW-0732">Signal</keyword>
<accession>A0AAD4X896</accession>
<evidence type="ECO:0000313" key="4">
    <source>
        <dbReference type="Proteomes" id="UP001202328"/>
    </source>
</evidence>
<name>A0AAD4X896_9MAGN</name>
<reference evidence="3" key="1">
    <citation type="submission" date="2022-04" db="EMBL/GenBank/DDBJ databases">
        <title>A functionally conserved STORR gene fusion in Papaver species that diverged 16.8 million years ago.</title>
        <authorList>
            <person name="Catania T."/>
        </authorList>
    </citation>
    <scope>NUCLEOTIDE SEQUENCE</scope>
    <source>
        <strain evidence="3">S-188037</strain>
    </source>
</reference>
<dbReference type="GO" id="GO:0004252">
    <property type="term" value="F:serine-type endopeptidase activity"/>
    <property type="evidence" value="ECO:0007669"/>
    <property type="project" value="InterPro"/>
</dbReference>
<dbReference type="Gene3D" id="3.40.50.200">
    <property type="entry name" value="Peptidase S8/S53 domain"/>
    <property type="match status" value="1"/>
</dbReference>